<comment type="caution">
    <text evidence="1">The sequence shown here is derived from an EMBL/GenBank/DDBJ whole genome shotgun (WGS) entry which is preliminary data.</text>
</comment>
<gene>
    <name evidence="1" type="ORF">CEPIT_LOCUS38790</name>
</gene>
<dbReference type="AlphaFoldDB" id="A0AAV0FZU8"/>
<dbReference type="Proteomes" id="UP001152523">
    <property type="component" value="Unassembled WGS sequence"/>
</dbReference>
<reference evidence="1" key="1">
    <citation type="submission" date="2022-07" db="EMBL/GenBank/DDBJ databases">
        <authorList>
            <person name="Macas J."/>
            <person name="Novak P."/>
            <person name="Neumann P."/>
        </authorList>
    </citation>
    <scope>NUCLEOTIDE SEQUENCE</scope>
</reference>
<organism evidence="1 2">
    <name type="scientific">Cuscuta epithymum</name>
    <dbReference type="NCBI Taxonomy" id="186058"/>
    <lineage>
        <taxon>Eukaryota</taxon>
        <taxon>Viridiplantae</taxon>
        <taxon>Streptophyta</taxon>
        <taxon>Embryophyta</taxon>
        <taxon>Tracheophyta</taxon>
        <taxon>Spermatophyta</taxon>
        <taxon>Magnoliopsida</taxon>
        <taxon>eudicotyledons</taxon>
        <taxon>Gunneridae</taxon>
        <taxon>Pentapetalae</taxon>
        <taxon>asterids</taxon>
        <taxon>lamiids</taxon>
        <taxon>Solanales</taxon>
        <taxon>Convolvulaceae</taxon>
        <taxon>Cuscuteae</taxon>
        <taxon>Cuscuta</taxon>
        <taxon>Cuscuta subgen. Cuscuta</taxon>
    </lineage>
</organism>
<evidence type="ECO:0000313" key="2">
    <source>
        <dbReference type="Proteomes" id="UP001152523"/>
    </source>
</evidence>
<keyword evidence="2" id="KW-1185">Reference proteome</keyword>
<sequence>MLASTSCPSIRVGQVVDSYTMLAQVYLHIHHGGNFVRDHKISYQRPQKKDQGRQDLAFTVIQTLVQHI</sequence>
<name>A0AAV0FZU8_9ASTE</name>
<protein>
    <submittedName>
        <fullName evidence="1">Uncharacterized protein</fullName>
    </submittedName>
</protein>
<accession>A0AAV0FZU8</accession>
<dbReference type="EMBL" id="CAMAPF010001027">
    <property type="protein sequence ID" value="CAH9140998.1"/>
    <property type="molecule type" value="Genomic_DNA"/>
</dbReference>
<proteinExistence type="predicted"/>
<evidence type="ECO:0000313" key="1">
    <source>
        <dbReference type="EMBL" id="CAH9140998.1"/>
    </source>
</evidence>